<dbReference type="PANTHER" id="PTHR23501">
    <property type="entry name" value="MAJOR FACILITATOR SUPERFAMILY"/>
    <property type="match status" value="1"/>
</dbReference>
<evidence type="ECO:0000256" key="3">
    <source>
        <dbReference type="ARBA" id="ARBA00022448"/>
    </source>
</evidence>
<evidence type="ECO:0000313" key="10">
    <source>
        <dbReference type="EMBL" id="AGL62107.1"/>
    </source>
</evidence>
<organism evidence="10 11">
    <name type="scientific">Candidatus Saccharimonas aalborgensis</name>
    <dbReference type="NCBI Taxonomy" id="1332188"/>
    <lineage>
        <taxon>Bacteria</taxon>
        <taxon>Candidatus Saccharimonadota</taxon>
        <taxon>Candidatus Saccharimonadia</taxon>
        <taxon>Candidatus Saccharimonadales</taxon>
        <taxon>Candidatus Saccharimonadaceae</taxon>
        <taxon>Candidatus Saccharimonas</taxon>
    </lineage>
</organism>
<keyword evidence="3" id="KW-0813">Transport</keyword>
<dbReference type="PANTHER" id="PTHR23501:SF197">
    <property type="entry name" value="COMD"/>
    <property type="match status" value="1"/>
</dbReference>
<reference evidence="10 11" key="1">
    <citation type="journal article" date="2013" name="Nat. Biotechnol.">
        <title>Genome sequences of rare, uncultured bacteria obtained by differential coverage binning of multiple metagenomes.</title>
        <authorList>
            <person name="Albertsen M."/>
            <person name="Hugenholtz P."/>
            <person name="Skarshewski A."/>
            <person name="Nielsen K.L."/>
            <person name="Tyson G.W."/>
            <person name="Nielsen P.H."/>
        </authorList>
    </citation>
    <scope>NUCLEOTIDE SEQUENCE [LARGE SCALE GENOMIC DNA]</scope>
    <source>
        <strain evidence="10">TM71</strain>
    </source>
</reference>
<name>R4PWH6_9BACT</name>
<dbReference type="PROSITE" id="PS50850">
    <property type="entry name" value="MFS"/>
    <property type="match status" value="1"/>
</dbReference>
<accession>R4PWH6</accession>
<dbReference type="InterPro" id="IPR020846">
    <property type="entry name" value="MFS_dom"/>
</dbReference>
<dbReference type="InterPro" id="IPR011701">
    <property type="entry name" value="MFS"/>
</dbReference>
<dbReference type="GO" id="GO:0005886">
    <property type="term" value="C:plasma membrane"/>
    <property type="evidence" value="ECO:0007669"/>
    <property type="project" value="UniProtKB-SubCell"/>
</dbReference>
<evidence type="ECO:0000313" key="11">
    <source>
        <dbReference type="Proteomes" id="UP000013893"/>
    </source>
</evidence>
<feature type="transmembrane region" description="Helical" evidence="8">
    <location>
        <begin position="281"/>
        <end position="301"/>
    </location>
</feature>
<gene>
    <name evidence="10" type="ORF">L336_0399</name>
</gene>
<keyword evidence="7 8" id="KW-0472">Membrane</keyword>
<feature type="transmembrane region" description="Helical" evidence="8">
    <location>
        <begin position="207"/>
        <end position="224"/>
    </location>
</feature>
<dbReference type="AlphaFoldDB" id="R4PWH6"/>
<feature type="transmembrane region" description="Helical" evidence="8">
    <location>
        <begin position="141"/>
        <end position="159"/>
    </location>
</feature>
<feature type="domain" description="Major facilitator superfamily (MFS) profile" evidence="9">
    <location>
        <begin position="14"/>
        <end position="550"/>
    </location>
</feature>
<dbReference type="InterPro" id="IPR005829">
    <property type="entry name" value="Sugar_transporter_CS"/>
</dbReference>
<feature type="transmembrane region" description="Helical" evidence="8">
    <location>
        <begin position="347"/>
        <end position="364"/>
    </location>
</feature>
<evidence type="ECO:0000256" key="5">
    <source>
        <dbReference type="ARBA" id="ARBA00022692"/>
    </source>
</evidence>
<evidence type="ECO:0000256" key="6">
    <source>
        <dbReference type="ARBA" id="ARBA00022989"/>
    </source>
</evidence>
<dbReference type="Gene3D" id="1.20.1250.20">
    <property type="entry name" value="MFS general substrate transporter like domains"/>
    <property type="match status" value="1"/>
</dbReference>
<dbReference type="Gene3D" id="1.20.1720.10">
    <property type="entry name" value="Multidrug resistance protein D"/>
    <property type="match status" value="1"/>
</dbReference>
<keyword evidence="11" id="KW-1185">Reference proteome</keyword>
<keyword evidence="6 8" id="KW-1133">Transmembrane helix</keyword>
<dbReference type="FunFam" id="1.20.1720.10:FF:000004">
    <property type="entry name" value="EmrB/QacA family drug resistance transporter"/>
    <property type="match status" value="1"/>
</dbReference>
<feature type="transmembrane region" description="Helical" evidence="8">
    <location>
        <begin position="12"/>
        <end position="40"/>
    </location>
</feature>
<keyword evidence="4" id="KW-1003">Cell membrane</keyword>
<feature type="transmembrane region" description="Helical" evidence="8">
    <location>
        <begin position="321"/>
        <end position="340"/>
    </location>
</feature>
<feature type="transmembrane region" description="Helical" evidence="8">
    <location>
        <begin position="376"/>
        <end position="397"/>
    </location>
</feature>
<feature type="transmembrane region" description="Helical" evidence="8">
    <location>
        <begin position="174"/>
        <end position="195"/>
    </location>
</feature>
<evidence type="ECO:0000256" key="2">
    <source>
        <dbReference type="ARBA" id="ARBA00007520"/>
    </source>
</evidence>
<dbReference type="RefSeq" id="WP_015641557.1">
    <property type="nucleotide sequence ID" value="NC_021219.1"/>
</dbReference>
<dbReference type="Proteomes" id="UP000013893">
    <property type="component" value="Chromosome"/>
</dbReference>
<feature type="transmembrane region" description="Helical" evidence="8">
    <location>
        <begin position="418"/>
        <end position="440"/>
    </location>
</feature>
<dbReference type="Pfam" id="PF07690">
    <property type="entry name" value="MFS_1"/>
    <property type="match status" value="1"/>
</dbReference>
<dbReference type="InterPro" id="IPR001958">
    <property type="entry name" value="Tet-R_TetA/multi-R_MdtG-like"/>
</dbReference>
<dbReference type="PROSITE" id="PS00216">
    <property type="entry name" value="SUGAR_TRANSPORT_1"/>
    <property type="match status" value="1"/>
</dbReference>
<feature type="transmembrane region" description="Helical" evidence="8">
    <location>
        <begin position="527"/>
        <end position="545"/>
    </location>
</feature>
<keyword evidence="5 8" id="KW-0812">Transmembrane</keyword>
<dbReference type="KEGG" id="saal:L336_0399"/>
<evidence type="ECO:0000256" key="7">
    <source>
        <dbReference type="ARBA" id="ARBA00023136"/>
    </source>
</evidence>
<dbReference type="OrthoDB" id="7375466at2"/>
<feature type="transmembrane region" description="Helical" evidence="8">
    <location>
        <begin position="108"/>
        <end position="129"/>
    </location>
</feature>
<comment type="subcellular location">
    <subcellularLocation>
        <location evidence="1">Cell membrane</location>
        <topology evidence="1">Multi-pass membrane protein</topology>
    </subcellularLocation>
</comment>
<feature type="transmembrane region" description="Helical" evidence="8">
    <location>
        <begin position="78"/>
        <end position="96"/>
    </location>
</feature>
<evidence type="ECO:0000256" key="4">
    <source>
        <dbReference type="ARBA" id="ARBA00022475"/>
    </source>
</evidence>
<dbReference type="InterPro" id="IPR036259">
    <property type="entry name" value="MFS_trans_sf"/>
</dbReference>
<evidence type="ECO:0000256" key="1">
    <source>
        <dbReference type="ARBA" id="ARBA00004651"/>
    </source>
</evidence>
<evidence type="ECO:0000256" key="8">
    <source>
        <dbReference type="SAM" id="Phobius"/>
    </source>
</evidence>
<evidence type="ECO:0000259" key="9">
    <source>
        <dbReference type="PROSITE" id="PS50850"/>
    </source>
</evidence>
<sequence length="560" mass="60486">MSMQHFTTRDKIIVMIAVMSSLLLVALDQTIVATALGAIVKEFDSFSSLGFVVTAYMLTTTMTVPIAGKLSDMYGRRIMLLIGASVFTVGSLLAGFSPSMGWLIAWRALQGIGGGIITANAFTIIGDLFKPRERGKWQGMIGAVFGMSSVIGPLLGGWLTDGQHIFGAVTDWRWTFWINVPVGIVALYMIATHLPTIRSGSRHRPDYLGAAFISVALASIVLAVDNTEMVFANIINDILTVGVVKTVLWLTAVVFAALFIATERRAKEPILPLRFFKNRTYALMSSVILLFGAAFLGAILYLTQFNQQVFAATPSQSGLMLLPMVGGLMVASIAIGQIVSRTGRYKAFIVAGFVIATLSILSLVTLQPDSPYWHEAVSMVFIGIGMGMAMPILNLAVQNEFEQKDLGAATSSVQLFRGLGSTVGTAFMSGILTAGIISAVGHPDDLAYIQTLKKSPAASTFLQDDITADTLLQLNTQKQTIRDGAEQGFQKIPMPEVRAKASQQFIEQQDDFSRTIIDAFTSSLHRIFMVSAALMALGLILVSFVRERQLRGDVKATPAD</sequence>
<dbReference type="PRINTS" id="PR01035">
    <property type="entry name" value="TCRTETA"/>
</dbReference>
<dbReference type="SUPFAM" id="SSF103473">
    <property type="entry name" value="MFS general substrate transporter"/>
    <property type="match status" value="1"/>
</dbReference>
<feature type="transmembrane region" description="Helical" evidence="8">
    <location>
        <begin position="46"/>
        <end position="66"/>
    </location>
</feature>
<feature type="transmembrane region" description="Helical" evidence="8">
    <location>
        <begin position="230"/>
        <end position="260"/>
    </location>
</feature>
<dbReference type="STRING" id="1332188.L336_0399"/>
<dbReference type="EMBL" id="CP005957">
    <property type="protein sequence ID" value="AGL62107.1"/>
    <property type="molecule type" value="Genomic_DNA"/>
</dbReference>
<comment type="similarity">
    <text evidence="2">Belongs to the major facilitator superfamily. TCR/Tet family.</text>
</comment>
<dbReference type="HOGENOM" id="CLU_000960_22_3_0"/>
<dbReference type="GO" id="GO:0022857">
    <property type="term" value="F:transmembrane transporter activity"/>
    <property type="evidence" value="ECO:0007669"/>
    <property type="project" value="InterPro"/>
</dbReference>
<proteinExistence type="inferred from homology"/>
<dbReference type="CDD" id="cd17502">
    <property type="entry name" value="MFS_Azr1_MDR_like"/>
    <property type="match status" value="1"/>
</dbReference>
<protein>
    <submittedName>
        <fullName evidence="10">Putative Drug resistance transporter, EmrB/QacA subfamily</fullName>
    </submittedName>
</protein>